<feature type="region of interest" description="Disordered" evidence="1">
    <location>
        <begin position="1"/>
        <end position="46"/>
    </location>
</feature>
<feature type="compositionally biased region" description="Acidic residues" evidence="1">
    <location>
        <begin position="115"/>
        <end position="158"/>
    </location>
</feature>
<name>A0A6A1VHA4_9ROSI</name>
<proteinExistence type="predicted"/>
<reference evidence="2 3" key="1">
    <citation type="journal article" date="2019" name="Plant Biotechnol. J.">
        <title>The red bayberry genome and genetic basis of sex determination.</title>
        <authorList>
            <person name="Jia H.M."/>
            <person name="Jia H.J."/>
            <person name="Cai Q.L."/>
            <person name="Wang Y."/>
            <person name="Zhao H.B."/>
            <person name="Yang W.F."/>
            <person name="Wang G.Y."/>
            <person name="Li Y.H."/>
            <person name="Zhan D.L."/>
            <person name="Shen Y.T."/>
            <person name="Niu Q.F."/>
            <person name="Chang L."/>
            <person name="Qiu J."/>
            <person name="Zhao L."/>
            <person name="Xie H.B."/>
            <person name="Fu W.Y."/>
            <person name="Jin J."/>
            <person name="Li X.W."/>
            <person name="Jiao Y."/>
            <person name="Zhou C.C."/>
            <person name="Tu T."/>
            <person name="Chai C.Y."/>
            <person name="Gao J.L."/>
            <person name="Fan L.J."/>
            <person name="van de Weg E."/>
            <person name="Wang J.Y."/>
            <person name="Gao Z.S."/>
        </authorList>
    </citation>
    <scope>NUCLEOTIDE SEQUENCE [LARGE SCALE GENOMIC DNA]</scope>
    <source>
        <tissue evidence="2">Leaves</tissue>
    </source>
</reference>
<evidence type="ECO:0000313" key="2">
    <source>
        <dbReference type="EMBL" id="KAB1212239.1"/>
    </source>
</evidence>
<comment type="caution">
    <text evidence="2">The sequence shown here is derived from an EMBL/GenBank/DDBJ whole genome shotgun (WGS) entry which is preliminary data.</text>
</comment>
<gene>
    <name evidence="2" type="ORF">CJ030_MR5G025007</name>
</gene>
<dbReference type="AlphaFoldDB" id="A0A6A1VHA4"/>
<protein>
    <submittedName>
        <fullName evidence="2">Uncharacterized protein</fullName>
    </submittedName>
</protein>
<dbReference type="EMBL" id="RXIC02000023">
    <property type="protein sequence ID" value="KAB1212239.1"/>
    <property type="molecule type" value="Genomic_DNA"/>
</dbReference>
<feature type="region of interest" description="Disordered" evidence="1">
    <location>
        <begin position="98"/>
        <end position="158"/>
    </location>
</feature>
<organism evidence="2 3">
    <name type="scientific">Morella rubra</name>
    <name type="common">Chinese bayberry</name>
    <dbReference type="NCBI Taxonomy" id="262757"/>
    <lineage>
        <taxon>Eukaryota</taxon>
        <taxon>Viridiplantae</taxon>
        <taxon>Streptophyta</taxon>
        <taxon>Embryophyta</taxon>
        <taxon>Tracheophyta</taxon>
        <taxon>Spermatophyta</taxon>
        <taxon>Magnoliopsida</taxon>
        <taxon>eudicotyledons</taxon>
        <taxon>Gunneridae</taxon>
        <taxon>Pentapetalae</taxon>
        <taxon>rosids</taxon>
        <taxon>fabids</taxon>
        <taxon>Fagales</taxon>
        <taxon>Myricaceae</taxon>
        <taxon>Morella</taxon>
    </lineage>
</organism>
<keyword evidence="3" id="KW-1185">Reference proteome</keyword>
<accession>A0A6A1VHA4</accession>
<evidence type="ECO:0000256" key="1">
    <source>
        <dbReference type="SAM" id="MobiDB-lite"/>
    </source>
</evidence>
<dbReference type="Proteomes" id="UP000516437">
    <property type="component" value="Chromosome 5"/>
</dbReference>
<evidence type="ECO:0000313" key="3">
    <source>
        <dbReference type="Proteomes" id="UP000516437"/>
    </source>
</evidence>
<sequence>MITHIMPPSASVKVQNVEKHTLSQSKSHKGHFKSLPSSDPSRGPLQSDIAHLVEATKLLTERSTSSAFAQSTLLANQEVFELDLTKAVADVALIQKNLKLDEASSSANPPKEGKEDVEEDEGEEEEDIEEGDDEEEGEADANDDAVEEGDASATSDDE</sequence>